<feature type="binding site" evidence="11">
    <location>
        <position position="77"/>
    </location>
    <ligand>
        <name>substrate</name>
    </ligand>
</feature>
<comment type="cofactor">
    <cofactor evidence="11">
        <name>Mg(2+)</name>
        <dbReference type="ChEBI" id="CHEBI:18420"/>
    </cofactor>
    <text evidence="11">Binds 1 Mg(2+) ion per subunit.</text>
</comment>
<keyword evidence="13" id="KW-1185">Reference proteome</keyword>
<evidence type="ECO:0000256" key="10">
    <source>
        <dbReference type="ARBA" id="ARBA00048567"/>
    </source>
</evidence>
<evidence type="ECO:0000256" key="5">
    <source>
        <dbReference type="ARBA" id="ARBA00022679"/>
    </source>
</evidence>
<dbReference type="PATRIC" id="fig|759620.7.peg.853"/>
<gene>
    <name evidence="11" type="primary">aroK</name>
    <name evidence="12" type="ORF">WS74_0893</name>
</gene>
<dbReference type="PRINTS" id="PR01100">
    <property type="entry name" value="SHIKIMTKNASE"/>
</dbReference>
<keyword evidence="7 11" id="KW-0418">Kinase</keyword>
<dbReference type="InterPro" id="IPR023000">
    <property type="entry name" value="Shikimate_kinase_CS"/>
</dbReference>
<comment type="subcellular location">
    <subcellularLocation>
        <location evidence="11">Cytoplasm</location>
    </subcellularLocation>
</comment>
<dbReference type="SUPFAM" id="SSF52540">
    <property type="entry name" value="P-loop containing nucleoside triphosphate hydrolases"/>
    <property type="match status" value="1"/>
</dbReference>
<keyword evidence="5 11" id="KW-0808">Transferase</keyword>
<comment type="function">
    <text evidence="11">Catalyzes the specific phosphorylation of the 3-hydroxyl group of shikimic acid using ATP as a cosubstrate.</text>
</comment>
<comment type="subunit">
    <text evidence="11">Monomer.</text>
</comment>
<comment type="similarity">
    <text evidence="2 11">Belongs to the shikimate kinase family.</text>
</comment>
<evidence type="ECO:0000256" key="4">
    <source>
        <dbReference type="ARBA" id="ARBA00022605"/>
    </source>
</evidence>
<evidence type="ECO:0000256" key="9">
    <source>
        <dbReference type="ARBA" id="ARBA00023141"/>
    </source>
</evidence>
<dbReference type="GO" id="GO:0005524">
    <property type="term" value="F:ATP binding"/>
    <property type="evidence" value="ECO:0007669"/>
    <property type="project" value="UniProtKB-UniRule"/>
</dbReference>
<dbReference type="InterPro" id="IPR031322">
    <property type="entry name" value="Shikimate/glucono_kinase"/>
</dbReference>
<feature type="binding site" evidence="11">
    <location>
        <position position="116"/>
    </location>
    <ligand>
        <name>ATP</name>
        <dbReference type="ChEBI" id="CHEBI:30616"/>
    </ligand>
</feature>
<accession>A0A075TZQ3</accession>
<dbReference type="EMBL" id="CP009223">
    <property type="protein sequence ID" value="AIM63145.1"/>
    <property type="molecule type" value="Genomic_DNA"/>
</dbReference>
<dbReference type="KEGG" id="wct:WS74_0893"/>
<evidence type="ECO:0000256" key="1">
    <source>
        <dbReference type="ARBA" id="ARBA00004842"/>
    </source>
</evidence>
<dbReference type="STRING" id="759620.WS105_0891"/>
<reference evidence="13" key="2">
    <citation type="submission" date="2014-08" db="EMBL/GenBank/DDBJ databases">
        <title>Complete genome of Weissella ceti strain WS74 isolated from diseased rainbow trout in Brazil.</title>
        <authorList>
            <person name="Figueiredo H.C.P."/>
            <person name="Leal C.A.G."/>
            <person name="Pereira F.L."/>
            <person name="Soares S.C."/>
            <person name="Dorella F.A."/>
            <person name="Carvalho A.F."/>
            <person name="Azevedo V.A.C."/>
        </authorList>
    </citation>
    <scope>NUCLEOTIDE SEQUENCE [LARGE SCALE GENOMIC DNA]</scope>
    <source>
        <strain evidence="13">WS74</strain>
    </source>
</reference>
<dbReference type="KEGG" id="wci:WS105_0891"/>
<keyword evidence="9 11" id="KW-0057">Aromatic amino acid biosynthesis</keyword>
<keyword evidence="8 11" id="KW-0067">ATP-binding</keyword>
<keyword evidence="11" id="KW-0479">Metal-binding</keyword>
<dbReference type="KEGG" id="wce:WS08_0827"/>
<dbReference type="AlphaFoldDB" id="A0A075TZQ3"/>
<dbReference type="InterPro" id="IPR000623">
    <property type="entry name" value="Shikimate_kinase/TSH1"/>
</dbReference>
<name>A0A075TZQ3_9LACO</name>
<feature type="binding site" evidence="11">
    <location>
        <begin position="10"/>
        <end position="15"/>
    </location>
    <ligand>
        <name>ATP</name>
        <dbReference type="ChEBI" id="CHEBI:30616"/>
    </ligand>
</feature>
<reference evidence="12 13" key="1">
    <citation type="journal article" date="2014" name="Genome Announc.">
        <title>Complete Genome Sequences of Fish Pathogenic Weissella ceti Strains WS74 and WS105.</title>
        <authorList>
            <person name="Figueiredo H.C."/>
            <person name="Leal C.A."/>
            <person name="Dorella F.A."/>
            <person name="Carvalho A.F."/>
            <person name="Soares S.C."/>
            <person name="Pereira F.L."/>
            <person name="Azevedo V.A."/>
        </authorList>
    </citation>
    <scope>NUCLEOTIDE SEQUENCE [LARGE SCALE GENOMIC DNA]</scope>
    <source>
        <strain evidence="12 13">WS74</strain>
    </source>
</reference>
<keyword evidence="6 11" id="KW-0547">Nucleotide-binding</keyword>
<sequence>MKLILIGFMGAGKTTTAELLSQQLDVPMWDTDVMLTKATRQTPSEIFATQGETVFRKLEQDILRKSLNENGVLATGGGVIEKAENRVLLKNTMIPVYYLSGSFGQTMERIVDDTDRPILQTNSLAAVGELWRERLPKYTEAADITIHTDNKTPQAIVDEILAHHRAHYE</sequence>
<dbReference type="PROSITE" id="PS01128">
    <property type="entry name" value="SHIKIMATE_KINASE"/>
    <property type="match status" value="1"/>
</dbReference>
<dbReference type="Pfam" id="PF01202">
    <property type="entry name" value="SKI"/>
    <property type="match status" value="1"/>
</dbReference>
<proteinExistence type="inferred from homology"/>
<keyword evidence="11" id="KW-0963">Cytoplasm</keyword>
<dbReference type="CDD" id="cd00464">
    <property type="entry name" value="SK"/>
    <property type="match status" value="1"/>
</dbReference>
<evidence type="ECO:0000256" key="8">
    <source>
        <dbReference type="ARBA" id="ARBA00022840"/>
    </source>
</evidence>
<feature type="binding site" evidence="11">
    <location>
        <position position="56"/>
    </location>
    <ligand>
        <name>substrate</name>
    </ligand>
</feature>
<evidence type="ECO:0000256" key="2">
    <source>
        <dbReference type="ARBA" id="ARBA00006997"/>
    </source>
</evidence>
<comment type="caution">
    <text evidence="11">Lacks conserved residue(s) required for the propagation of feature annotation.</text>
</comment>
<dbReference type="GO" id="GO:0008652">
    <property type="term" value="P:amino acid biosynthetic process"/>
    <property type="evidence" value="ECO:0007669"/>
    <property type="project" value="UniProtKB-KW"/>
</dbReference>
<dbReference type="GO" id="GO:0009073">
    <property type="term" value="P:aromatic amino acid family biosynthetic process"/>
    <property type="evidence" value="ECO:0007669"/>
    <property type="project" value="UniProtKB-KW"/>
</dbReference>
<dbReference type="RefSeq" id="WP_009496339.1">
    <property type="nucleotide sequence ID" value="NZ_CP009223.1"/>
</dbReference>
<feature type="binding site" evidence="11">
    <location>
        <position position="32"/>
    </location>
    <ligand>
        <name>substrate</name>
    </ligand>
</feature>
<organism evidence="12 13">
    <name type="scientific">Weissella ceti</name>
    <dbReference type="NCBI Taxonomy" id="759620"/>
    <lineage>
        <taxon>Bacteria</taxon>
        <taxon>Bacillati</taxon>
        <taxon>Bacillota</taxon>
        <taxon>Bacilli</taxon>
        <taxon>Lactobacillales</taxon>
        <taxon>Lactobacillaceae</taxon>
        <taxon>Weissella</taxon>
    </lineage>
</organism>
<dbReference type="GO" id="GO:0004765">
    <property type="term" value="F:shikimate kinase activity"/>
    <property type="evidence" value="ECO:0007669"/>
    <property type="project" value="UniProtKB-UniRule"/>
</dbReference>
<evidence type="ECO:0000256" key="7">
    <source>
        <dbReference type="ARBA" id="ARBA00022777"/>
    </source>
</evidence>
<feature type="binding site" evidence="11">
    <location>
        <position position="14"/>
    </location>
    <ligand>
        <name>Mg(2+)</name>
        <dbReference type="ChEBI" id="CHEBI:18420"/>
    </ligand>
</feature>
<dbReference type="UniPathway" id="UPA00053">
    <property type="reaction ID" value="UER00088"/>
</dbReference>
<dbReference type="GO" id="GO:0005829">
    <property type="term" value="C:cytosol"/>
    <property type="evidence" value="ECO:0007669"/>
    <property type="project" value="TreeGrafter"/>
</dbReference>
<protein>
    <recommendedName>
        <fullName evidence="3 11">Shikimate kinase</fullName>
        <shortName evidence="11">SK</shortName>
        <ecNumber evidence="3 11">2.7.1.71</ecNumber>
    </recommendedName>
</protein>
<comment type="pathway">
    <text evidence="1 11">Metabolic intermediate biosynthesis; chorismate biosynthesis; chorismate from D-erythrose 4-phosphate and phosphoenolpyruvate: step 5/7.</text>
</comment>
<dbReference type="PANTHER" id="PTHR21087:SF16">
    <property type="entry name" value="SHIKIMATE KINASE 1, CHLOROPLASTIC"/>
    <property type="match status" value="1"/>
</dbReference>
<dbReference type="Proteomes" id="UP000029079">
    <property type="component" value="Chromosome"/>
</dbReference>
<dbReference type="InterPro" id="IPR027417">
    <property type="entry name" value="P-loop_NTPase"/>
</dbReference>
<dbReference type="PANTHER" id="PTHR21087">
    <property type="entry name" value="SHIKIMATE KINASE"/>
    <property type="match status" value="1"/>
</dbReference>
<keyword evidence="4 11" id="KW-0028">Amino-acid biosynthesis</keyword>
<evidence type="ECO:0000256" key="11">
    <source>
        <dbReference type="HAMAP-Rule" id="MF_00109"/>
    </source>
</evidence>
<keyword evidence="11" id="KW-0460">Magnesium</keyword>
<comment type="catalytic activity">
    <reaction evidence="10 11">
        <text>shikimate + ATP = 3-phosphoshikimate + ADP + H(+)</text>
        <dbReference type="Rhea" id="RHEA:13121"/>
        <dbReference type="ChEBI" id="CHEBI:15378"/>
        <dbReference type="ChEBI" id="CHEBI:30616"/>
        <dbReference type="ChEBI" id="CHEBI:36208"/>
        <dbReference type="ChEBI" id="CHEBI:145989"/>
        <dbReference type="ChEBI" id="CHEBI:456216"/>
        <dbReference type="EC" id="2.7.1.71"/>
    </reaction>
</comment>
<dbReference type="GO" id="GO:0000287">
    <property type="term" value="F:magnesium ion binding"/>
    <property type="evidence" value="ECO:0007669"/>
    <property type="project" value="UniProtKB-UniRule"/>
</dbReference>
<evidence type="ECO:0000313" key="13">
    <source>
        <dbReference type="Proteomes" id="UP000029079"/>
    </source>
</evidence>
<evidence type="ECO:0000256" key="6">
    <source>
        <dbReference type="ARBA" id="ARBA00022741"/>
    </source>
</evidence>
<dbReference type="GO" id="GO:0009423">
    <property type="term" value="P:chorismate biosynthetic process"/>
    <property type="evidence" value="ECO:0007669"/>
    <property type="project" value="UniProtKB-UniRule"/>
</dbReference>
<dbReference type="EC" id="2.7.1.71" evidence="3 11"/>
<dbReference type="Gene3D" id="3.40.50.300">
    <property type="entry name" value="P-loop containing nucleotide triphosphate hydrolases"/>
    <property type="match status" value="1"/>
</dbReference>
<evidence type="ECO:0000256" key="3">
    <source>
        <dbReference type="ARBA" id="ARBA00012154"/>
    </source>
</evidence>
<dbReference type="HAMAP" id="MF_00109">
    <property type="entry name" value="Shikimate_kinase"/>
    <property type="match status" value="1"/>
</dbReference>
<evidence type="ECO:0000313" key="12">
    <source>
        <dbReference type="EMBL" id="AIM63145.1"/>
    </source>
</evidence>
<feature type="binding site" evidence="11">
    <location>
        <position position="134"/>
    </location>
    <ligand>
        <name>substrate</name>
    </ligand>
</feature>